<dbReference type="Gene3D" id="2.60.120.970">
    <property type="match status" value="1"/>
</dbReference>
<keyword evidence="3" id="KW-0732">Signal</keyword>
<dbReference type="AlphaFoldDB" id="A0A0S4THV6"/>
<protein>
    <submittedName>
        <fullName evidence="4">Uncharacterized protein</fullName>
    </submittedName>
</protein>
<evidence type="ECO:0000313" key="4">
    <source>
        <dbReference type="EMBL" id="CUV06968.1"/>
    </source>
</evidence>
<proteinExistence type="predicted"/>
<gene>
    <name evidence="4" type="ORF">CHUDEA6_5430</name>
</gene>
<keyword evidence="2" id="KW-0472">Membrane</keyword>
<dbReference type="VEuPathDB" id="CryptoDB:Chro.60625"/>
<reference evidence="4" key="1">
    <citation type="submission" date="2015-08" db="EMBL/GenBank/DDBJ databases">
        <authorList>
            <person name="Babu N.S."/>
            <person name="Beckwith C.J."/>
            <person name="Beseler K.G."/>
            <person name="Brison A."/>
            <person name="Carone J.V."/>
            <person name="Caskin T.P."/>
            <person name="Diamond M."/>
            <person name="Durham M.E."/>
            <person name="Foxe J.M."/>
            <person name="Go M."/>
            <person name="Henderson B.A."/>
            <person name="Jones I.B."/>
            <person name="McGettigan J.A."/>
            <person name="Micheletti S.J."/>
            <person name="Nasrallah M.E."/>
            <person name="Ortiz D."/>
            <person name="Piller C.R."/>
            <person name="Privatt S.R."/>
            <person name="Schneider S.L."/>
            <person name="Sharp S."/>
            <person name="Smith T.C."/>
            <person name="Stanton J.D."/>
            <person name="Ullery H.E."/>
            <person name="Wilson R.J."/>
            <person name="Serrano M.G."/>
            <person name="Buck G."/>
            <person name="Lee V."/>
            <person name="Wang Y."/>
            <person name="Carvalho R."/>
            <person name="Voegtly L."/>
            <person name="Shi R."/>
            <person name="Duckworth R."/>
            <person name="Johnson A."/>
            <person name="Loviza R."/>
            <person name="Walstead R."/>
            <person name="Shah Z."/>
            <person name="Kiflezghi M."/>
            <person name="Wade K."/>
            <person name="Ball S.L."/>
            <person name="Bradley K.W."/>
            <person name="Asai D.J."/>
            <person name="Bowman C.A."/>
            <person name="Russell D.A."/>
            <person name="Pope W.H."/>
            <person name="Jacobs-Sera D."/>
            <person name="Hendrix R.W."/>
            <person name="Hatfull G.F."/>
        </authorList>
    </citation>
    <scope>NUCLEOTIDE SEQUENCE [LARGE SCALE GENOMIC DNA]</scope>
</reference>
<evidence type="ECO:0000256" key="2">
    <source>
        <dbReference type="SAM" id="Phobius"/>
    </source>
</evidence>
<feature type="transmembrane region" description="Helical" evidence="2">
    <location>
        <begin position="486"/>
        <end position="505"/>
    </location>
</feature>
<keyword evidence="2" id="KW-0812">Transmembrane</keyword>
<feature type="chain" id="PRO_5006627842" evidence="3">
    <location>
        <begin position="23"/>
        <end position="506"/>
    </location>
</feature>
<feature type="region of interest" description="Disordered" evidence="1">
    <location>
        <begin position="153"/>
        <end position="211"/>
    </location>
</feature>
<feature type="compositionally biased region" description="Polar residues" evidence="1">
    <location>
        <begin position="153"/>
        <end position="209"/>
    </location>
</feature>
<evidence type="ECO:0000256" key="3">
    <source>
        <dbReference type="SAM" id="SignalP"/>
    </source>
</evidence>
<sequence length="506" mass="54145">MKSLSLLSVFITYFLVIYTVSATELDSTKTVVSASPVGSKDISVEKSGEVGSNETSTMAPTEVSKLDGEAPTADQDLGHELIDSSGKSSVPTSTKELDLESDPESNIYTTEVHNKDEVEEPIGQSDEVMTLEVTSFTKEDETPASVEVSLDEVSTASELSGDEVQTTDLSGDEVQTTDLSGDEVQTTDLSGDEVQTTDLSGDEVQTTDLSGDEVQITDLSGDEVQTADLSGDEVQTAGLSSDEAPTVAELSSDEASATIELSSGVEQISDSAEKAGEKDQEETQESLVLHKYEVPLIFACETKKLICHNTSTSNAITIQGSRKGSALFASFDSSMIRNSGINSGDVVSATLILNKVGGTRTLPVRVDILNLESKSSRISKSTVLATYRIVLPKTQNSPVSVDVTSAIRELLENAKDREKFSILVSAYSNTRFGDILTFPTKDYPNGLALELSLTKLPEKLSSSLDSTESIREVQSLRERIFSGQNLYIAMGILATVSIIVIVLMMM</sequence>
<dbReference type="OrthoDB" id="344227at2759"/>
<dbReference type="VEuPathDB" id="CryptoDB:GY17_00003965"/>
<organism evidence="4">
    <name type="scientific">Cryptosporidium hominis</name>
    <dbReference type="NCBI Taxonomy" id="237895"/>
    <lineage>
        <taxon>Eukaryota</taxon>
        <taxon>Sar</taxon>
        <taxon>Alveolata</taxon>
        <taxon>Apicomplexa</taxon>
        <taxon>Conoidasida</taxon>
        <taxon>Coccidia</taxon>
        <taxon>Eucoccidiorida</taxon>
        <taxon>Eimeriorina</taxon>
        <taxon>Cryptosporidiidae</taxon>
        <taxon>Cryptosporidium</taxon>
    </lineage>
</organism>
<feature type="region of interest" description="Disordered" evidence="1">
    <location>
        <begin position="42"/>
        <end position="119"/>
    </location>
</feature>
<accession>A0A0S4THV6</accession>
<keyword evidence="2" id="KW-1133">Transmembrane helix</keyword>
<feature type="signal peptide" evidence="3">
    <location>
        <begin position="1"/>
        <end position="22"/>
    </location>
</feature>
<dbReference type="EMBL" id="LN877952">
    <property type="protein sequence ID" value="CUV06968.1"/>
    <property type="molecule type" value="Genomic_DNA"/>
</dbReference>
<feature type="compositionally biased region" description="Polar residues" evidence="1">
    <location>
        <begin position="50"/>
        <end position="59"/>
    </location>
</feature>
<feature type="compositionally biased region" description="Polar residues" evidence="1">
    <location>
        <begin position="85"/>
        <end position="94"/>
    </location>
</feature>
<dbReference type="VEuPathDB" id="CryptoDB:CHUDEA6_5430"/>
<evidence type="ECO:0000256" key="1">
    <source>
        <dbReference type="SAM" id="MobiDB-lite"/>
    </source>
</evidence>
<dbReference type="VEuPathDB" id="CryptoDB:ChTU502y2012_382g0440"/>
<name>A0A0S4THV6_CRYHO</name>
<dbReference type="Proteomes" id="UP000199752">
    <property type="component" value="Chromosome 6"/>
</dbReference>